<gene>
    <name evidence="1" type="ORF">ACFSE1_06185</name>
</gene>
<dbReference type="Proteomes" id="UP001597322">
    <property type="component" value="Unassembled WGS sequence"/>
</dbReference>
<protein>
    <recommendedName>
        <fullName evidence="3">PIN domain-containing protein</fullName>
    </recommendedName>
</protein>
<comment type="caution">
    <text evidence="1">The sequence shown here is derived from an EMBL/GenBank/DDBJ whole genome shotgun (WGS) entry which is preliminary data.</text>
</comment>
<dbReference type="RefSeq" id="WP_377397971.1">
    <property type="nucleotide sequence ID" value="NZ_JBHUEQ010000007.1"/>
</dbReference>
<accession>A0ABW4M3R3</accession>
<reference evidence="2" key="1">
    <citation type="journal article" date="2019" name="Int. J. Syst. Evol. Microbiol.">
        <title>The Global Catalogue of Microorganisms (GCM) 10K type strain sequencing project: providing services to taxonomists for standard genome sequencing and annotation.</title>
        <authorList>
            <consortium name="The Broad Institute Genomics Platform"/>
            <consortium name="The Broad Institute Genome Sequencing Center for Infectious Disease"/>
            <person name="Wu L."/>
            <person name="Ma J."/>
        </authorList>
    </citation>
    <scope>NUCLEOTIDE SEQUENCE [LARGE SCALE GENOMIC DNA]</scope>
    <source>
        <strain evidence="2">CG52</strain>
    </source>
</reference>
<organism evidence="1 2">
    <name type="scientific">Rhizobium helianthi</name>
    <dbReference type="NCBI Taxonomy" id="1132695"/>
    <lineage>
        <taxon>Bacteria</taxon>
        <taxon>Pseudomonadati</taxon>
        <taxon>Pseudomonadota</taxon>
        <taxon>Alphaproteobacteria</taxon>
        <taxon>Hyphomicrobiales</taxon>
        <taxon>Rhizobiaceae</taxon>
        <taxon>Rhizobium/Agrobacterium group</taxon>
        <taxon>Rhizobium</taxon>
    </lineage>
</organism>
<sequence length="165" mass="18466">MKYLVSSCALSETSKPRPSFDISRVIAEHDCVLAPETLIDIQRGIHRLSIYNPKRAAELRAWYSNIVGSWRLVEGLALEKAKVFASMLECRPLKTLWLPNPKAANPSFGYHIAIAATAIVHELPLAVVSSQKFVLIDRYFRLPGIYDVGKDVWISSLSQDDLRAA</sequence>
<evidence type="ECO:0008006" key="3">
    <source>
        <dbReference type="Google" id="ProtNLM"/>
    </source>
</evidence>
<dbReference type="Gene3D" id="3.40.50.1010">
    <property type="entry name" value="5'-nuclease"/>
    <property type="match status" value="1"/>
</dbReference>
<evidence type="ECO:0000313" key="2">
    <source>
        <dbReference type="Proteomes" id="UP001597322"/>
    </source>
</evidence>
<proteinExistence type="predicted"/>
<name>A0ABW4M3R3_9HYPH</name>
<evidence type="ECO:0000313" key="1">
    <source>
        <dbReference type="EMBL" id="MFD1745048.1"/>
    </source>
</evidence>
<dbReference type="EMBL" id="JBHUEQ010000007">
    <property type="protein sequence ID" value="MFD1745048.1"/>
    <property type="molecule type" value="Genomic_DNA"/>
</dbReference>
<keyword evidence="2" id="KW-1185">Reference proteome</keyword>